<dbReference type="OrthoDB" id="7838347at2"/>
<dbReference type="EMBL" id="SLXL01000009">
    <property type="protein sequence ID" value="TCP21851.1"/>
    <property type="molecule type" value="Genomic_DNA"/>
</dbReference>
<protein>
    <recommendedName>
        <fullName evidence="1">DUF6473 domain-containing protein</fullName>
    </recommendedName>
</protein>
<dbReference type="Proteomes" id="UP000295733">
    <property type="component" value="Unassembled WGS sequence"/>
</dbReference>
<gene>
    <name evidence="2" type="ORF">EV656_109103</name>
</gene>
<evidence type="ECO:0000313" key="2">
    <source>
        <dbReference type="EMBL" id="TCP21851.1"/>
    </source>
</evidence>
<accession>A0A4R2NK73</accession>
<sequence length="273" mass="29319">MTFAKAGDGALNYYPCRYGRSRLVFRGPKRTPEPPFCAVIGGSETYGKFVETPFPDLLEARTGMMTLNLGCLNAGVDAFLGDPAALELVARARVRVVQAMGAQNMSNRFYVVHPRRNDRFLRASGMLKALYPGVDFTAFAFTGHMLDLLRRSAPDLFPVVVTELQMAWQARMRTLAERLDGPKVLLVVRGAVDQDNVLGSAPVFVTDAMEAAVAPAFDRVVRVRVPPGARGTQGMVFSELEGPAAAAMPGPAVHEEIAAALAPVVVDLAGNVG</sequence>
<organism evidence="2 3">
    <name type="scientific">Rhodovulum adriaticum</name>
    <name type="common">Rhodopseudomonas adriatica</name>
    <dbReference type="NCBI Taxonomy" id="35804"/>
    <lineage>
        <taxon>Bacteria</taxon>
        <taxon>Pseudomonadati</taxon>
        <taxon>Pseudomonadota</taxon>
        <taxon>Alphaproteobacteria</taxon>
        <taxon>Rhodobacterales</taxon>
        <taxon>Paracoccaceae</taxon>
        <taxon>Rhodovulum</taxon>
    </lineage>
</organism>
<dbReference type="InterPro" id="IPR045524">
    <property type="entry name" value="DUF6473"/>
</dbReference>
<evidence type="ECO:0000259" key="1">
    <source>
        <dbReference type="Pfam" id="PF20078"/>
    </source>
</evidence>
<comment type="caution">
    <text evidence="2">The sequence shown here is derived from an EMBL/GenBank/DDBJ whole genome shotgun (WGS) entry which is preliminary data.</text>
</comment>
<reference evidence="2 3" key="1">
    <citation type="submission" date="2019-03" db="EMBL/GenBank/DDBJ databases">
        <title>Genomic Encyclopedia of Type Strains, Phase IV (KMG-IV): sequencing the most valuable type-strain genomes for metagenomic binning, comparative biology and taxonomic classification.</title>
        <authorList>
            <person name="Goeker M."/>
        </authorList>
    </citation>
    <scope>NUCLEOTIDE SEQUENCE [LARGE SCALE GENOMIC DNA]</scope>
    <source>
        <strain evidence="2 3">DSM 2781</strain>
    </source>
</reference>
<name>A0A4R2NK73_RHOAD</name>
<feature type="domain" description="DUF6473" evidence="1">
    <location>
        <begin position="1"/>
        <end position="267"/>
    </location>
</feature>
<dbReference type="Pfam" id="PF20078">
    <property type="entry name" value="DUF6473"/>
    <property type="match status" value="1"/>
</dbReference>
<dbReference type="AlphaFoldDB" id="A0A4R2NK73"/>
<evidence type="ECO:0000313" key="3">
    <source>
        <dbReference type="Proteomes" id="UP000295733"/>
    </source>
</evidence>
<proteinExistence type="predicted"/>
<keyword evidence="3" id="KW-1185">Reference proteome</keyword>